<dbReference type="InterPro" id="IPR045851">
    <property type="entry name" value="AMP-bd_C_sf"/>
</dbReference>
<dbReference type="InterPro" id="IPR025110">
    <property type="entry name" value="AMP-bd_C"/>
</dbReference>
<dbReference type="GO" id="GO:0016878">
    <property type="term" value="F:acid-thiol ligase activity"/>
    <property type="evidence" value="ECO:0007669"/>
    <property type="project" value="UniProtKB-ARBA"/>
</dbReference>
<evidence type="ECO:0000259" key="1">
    <source>
        <dbReference type="Pfam" id="PF00501"/>
    </source>
</evidence>
<evidence type="ECO:0000313" key="4">
    <source>
        <dbReference type="Proteomes" id="UP000193307"/>
    </source>
</evidence>
<dbReference type="Pfam" id="PF13193">
    <property type="entry name" value="AMP-binding_C"/>
    <property type="match status" value="1"/>
</dbReference>
<dbReference type="OrthoDB" id="9803968at2"/>
<dbReference type="InterPro" id="IPR050237">
    <property type="entry name" value="ATP-dep_AMP-bd_enzyme"/>
</dbReference>
<dbReference type="AlphaFoldDB" id="A0A1Y5S913"/>
<dbReference type="Pfam" id="PF00501">
    <property type="entry name" value="AMP-binding"/>
    <property type="match status" value="1"/>
</dbReference>
<dbReference type="EC" id="6.2.1.-" evidence="3"/>
<evidence type="ECO:0000259" key="2">
    <source>
        <dbReference type="Pfam" id="PF13193"/>
    </source>
</evidence>
<dbReference type="SUPFAM" id="SSF56801">
    <property type="entry name" value="Acetyl-CoA synthetase-like"/>
    <property type="match status" value="1"/>
</dbReference>
<dbReference type="Proteomes" id="UP000193307">
    <property type="component" value="Unassembled WGS sequence"/>
</dbReference>
<gene>
    <name evidence="3" type="primary">yhfT_1</name>
    <name evidence="3" type="ORF">PAM7971_01553</name>
</gene>
<dbReference type="InterPro" id="IPR000873">
    <property type="entry name" value="AMP-dep_synth/lig_dom"/>
</dbReference>
<dbReference type="STRING" id="658057.SAMN04488032_1061"/>
<accession>A0A1Y5S913</accession>
<dbReference type="PANTHER" id="PTHR43767:SF1">
    <property type="entry name" value="NONRIBOSOMAL PEPTIDE SYNTHASE PES1 (EUROFUNG)-RELATED"/>
    <property type="match status" value="1"/>
</dbReference>
<reference evidence="3 4" key="1">
    <citation type="submission" date="2017-03" db="EMBL/GenBank/DDBJ databases">
        <authorList>
            <person name="Afonso C.L."/>
            <person name="Miller P.J."/>
            <person name="Scott M.A."/>
            <person name="Spackman E."/>
            <person name="Goraichik I."/>
            <person name="Dimitrov K.M."/>
            <person name="Suarez D.L."/>
            <person name="Swayne D.E."/>
        </authorList>
    </citation>
    <scope>NUCLEOTIDE SEQUENCE [LARGE SCALE GENOMIC DNA]</scope>
    <source>
        <strain evidence="3 4">CECT 7971</strain>
    </source>
</reference>
<feature type="domain" description="AMP-binding enzyme C-terminal" evidence="2">
    <location>
        <begin position="324"/>
        <end position="383"/>
    </location>
</feature>
<proteinExistence type="predicted"/>
<dbReference type="InterPro" id="IPR042099">
    <property type="entry name" value="ANL_N_sf"/>
</dbReference>
<protein>
    <submittedName>
        <fullName evidence="3">Putative acyl--CoA ligase YhfT</fullName>
        <ecNumber evidence="3">6.2.1.-</ecNumber>
    </submittedName>
</protein>
<sequence length="397" mass="43685">MHAWDSMPHHSYQFSWSPKCGLCPSTASAQLHYDAVCELRAAITAGHSINLRRGHPIALKDGKAQLLCETAGSTGTPKVIVRSQRSWIASFDTNREMFGITPDDCVAVFGALVHSLALYGVVEAAHIGADICMLADLRPNTQCDQLIRNGVTILYLTPTQLRLLCATQTLMPNVRQIIVGGGIVHDSLRHETQKSFPNAALTQFYGASETSFITLANDTTPMGSVGAPYPHVTLELRTQDQIRSACAGEIWVKSPYLFAGYAQGDGRDTQIKDGFVTIGEFGRMDDDGNLFLLGRKSRMVTIADQNVFPEDIERYIADRFLPKDVVVMAEPDPLRGHRLIAIVQGSTETEDTMLQACRAHLGPLKSPRRVVFIEHLPLLPSGKPNLIALKHWLDTQE</sequence>
<organism evidence="3 4">
    <name type="scientific">Pacificibacter marinus</name>
    <dbReference type="NCBI Taxonomy" id="658057"/>
    <lineage>
        <taxon>Bacteria</taxon>
        <taxon>Pseudomonadati</taxon>
        <taxon>Pseudomonadota</taxon>
        <taxon>Alphaproteobacteria</taxon>
        <taxon>Rhodobacterales</taxon>
        <taxon>Roseobacteraceae</taxon>
        <taxon>Pacificibacter</taxon>
    </lineage>
</organism>
<keyword evidence="3" id="KW-0436">Ligase</keyword>
<keyword evidence="4" id="KW-1185">Reference proteome</keyword>
<name>A0A1Y5S913_9RHOB</name>
<dbReference type="Gene3D" id="3.40.50.12780">
    <property type="entry name" value="N-terminal domain of ligase-like"/>
    <property type="match status" value="1"/>
</dbReference>
<feature type="domain" description="AMP-dependent synthetase/ligase" evidence="1">
    <location>
        <begin position="66"/>
        <end position="261"/>
    </location>
</feature>
<dbReference type="EMBL" id="FWFW01000003">
    <property type="protein sequence ID" value="SLN35221.1"/>
    <property type="molecule type" value="Genomic_DNA"/>
</dbReference>
<evidence type="ECO:0000313" key="3">
    <source>
        <dbReference type="EMBL" id="SLN35221.1"/>
    </source>
</evidence>
<dbReference type="PANTHER" id="PTHR43767">
    <property type="entry name" value="LONG-CHAIN-FATTY-ACID--COA LIGASE"/>
    <property type="match status" value="1"/>
</dbReference>
<dbReference type="Gene3D" id="3.30.300.30">
    <property type="match status" value="1"/>
</dbReference>